<evidence type="ECO:0000313" key="7">
    <source>
        <dbReference type="Proteomes" id="UP001595828"/>
    </source>
</evidence>
<keyword evidence="7" id="KW-1185">Reference proteome</keyword>
<name>A0ABV8RRP6_9SPHN</name>
<dbReference type="PROSITE" id="PS50977">
    <property type="entry name" value="HTH_TETR_2"/>
    <property type="match status" value="1"/>
</dbReference>
<keyword evidence="1" id="KW-0805">Transcription regulation</keyword>
<keyword evidence="3" id="KW-0804">Transcription</keyword>
<feature type="DNA-binding region" description="H-T-H motif" evidence="4">
    <location>
        <begin position="50"/>
        <end position="69"/>
    </location>
</feature>
<dbReference type="Pfam" id="PF19352">
    <property type="entry name" value="TetR_C_38"/>
    <property type="match status" value="1"/>
</dbReference>
<evidence type="ECO:0000259" key="5">
    <source>
        <dbReference type="PROSITE" id="PS50977"/>
    </source>
</evidence>
<dbReference type="Proteomes" id="UP001595828">
    <property type="component" value="Unassembled WGS sequence"/>
</dbReference>
<dbReference type="Pfam" id="PF00440">
    <property type="entry name" value="TetR_N"/>
    <property type="match status" value="1"/>
</dbReference>
<dbReference type="InterPro" id="IPR050109">
    <property type="entry name" value="HTH-type_TetR-like_transc_reg"/>
</dbReference>
<dbReference type="SUPFAM" id="SSF48498">
    <property type="entry name" value="Tetracyclin repressor-like, C-terminal domain"/>
    <property type="match status" value="1"/>
</dbReference>
<reference evidence="7" key="1">
    <citation type="journal article" date="2019" name="Int. J. Syst. Evol. Microbiol.">
        <title>The Global Catalogue of Microorganisms (GCM) 10K type strain sequencing project: providing services to taxonomists for standard genome sequencing and annotation.</title>
        <authorList>
            <consortium name="The Broad Institute Genomics Platform"/>
            <consortium name="The Broad Institute Genome Sequencing Center for Infectious Disease"/>
            <person name="Wu L."/>
            <person name="Ma J."/>
        </authorList>
    </citation>
    <scope>NUCLEOTIDE SEQUENCE [LARGE SCALE GENOMIC DNA]</scope>
    <source>
        <strain evidence="7">CGMCC 1.12989</strain>
    </source>
</reference>
<dbReference type="PANTHER" id="PTHR30055:SF234">
    <property type="entry name" value="HTH-TYPE TRANSCRIPTIONAL REGULATOR BETI"/>
    <property type="match status" value="1"/>
</dbReference>
<proteinExistence type="predicted"/>
<evidence type="ECO:0000256" key="3">
    <source>
        <dbReference type="ARBA" id="ARBA00023163"/>
    </source>
</evidence>
<evidence type="ECO:0000256" key="4">
    <source>
        <dbReference type="PROSITE-ProRule" id="PRU00335"/>
    </source>
</evidence>
<sequence>MNEPGVITADPPQLVNQNGQRIGAKGQRTRQRLIEVTVHLLETHGLRDLTVAEVARVAQTSPATFYVYFDGVPDVVLAALAATSQTTPELLDLLQQDWIGAEGKEKARTFVQLYCAQWESHRTVFRVRNLAAEEGDPRFMEARRGAVRGLLELLARRVAAARSAGRVDPSTNGPAQAAAILILLERLAAVRLLIVPGETDYGLVMHSAADMIAHAMGAG</sequence>
<comment type="caution">
    <text evidence="6">The sequence shown here is derived from an EMBL/GenBank/DDBJ whole genome shotgun (WGS) entry which is preliminary data.</text>
</comment>
<dbReference type="InterPro" id="IPR001647">
    <property type="entry name" value="HTH_TetR"/>
</dbReference>
<accession>A0ABV8RRP6</accession>
<dbReference type="Gene3D" id="1.10.10.60">
    <property type="entry name" value="Homeodomain-like"/>
    <property type="match status" value="1"/>
</dbReference>
<evidence type="ECO:0000313" key="6">
    <source>
        <dbReference type="EMBL" id="MFC4295802.1"/>
    </source>
</evidence>
<organism evidence="6 7">
    <name type="scientific">Novosphingobium tardum</name>
    <dbReference type="NCBI Taxonomy" id="1538021"/>
    <lineage>
        <taxon>Bacteria</taxon>
        <taxon>Pseudomonadati</taxon>
        <taxon>Pseudomonadota</taxon>
        <taxon>Alphaproteobacteria</taxon>
        <taxon>Sphingomonadales</taxon>
        <taxon>Sphingomonadaceae</taxon>
        <taxon>Novosphingobium</taxon>
    </lineage>
</organism>
<evidence type="ECO:0000256" key="1">
    <source>
        <dbReference type="ARBA" id="ARBA00023015"/>
    </source>
</evidence>
<dbReference type="InterPro" id="IPR009057">
    <property type="entry name" value="Homeodomain-like_sf"/>
</dbReference>
<dbReference type="Gene3D" id="1.10.357.10">
    <property type="entry name" value="Tetracycline Repressor, domain 2"/>
    <property type="match status" value="1"/>
</dbReference>
<evidence type="ECO:0000256" key="2">
    <source>
        <dbReference type="ARBA" id="ARBA00023125"/>
    </source>
</evidence>
<dbReference type="RefSeq" id="WP_379539266.1">
    <property type="nucleotide sequence ID" value="NZ_JBHSDR010000006.1"/>
</dbReference>
<dbReference type="InterPro" id="IPR036271">
    <property type="entry name" value="Tet_transcr_reg_TetR-rel_C_sf"/>
</dbReference>
<protein>
    <submittedName>
        <fullName evidence="6">TetR/AcrR family transcriptional regulator</fullName>
    </submittedName>
</protein>
<dbReference type="InterPro" id="IPR011075">
    <property type="entry name" value="TetR_C"/>
</dbReference>
<feature type="domain" description="HTH tetR-type" evidence="5">
    <location>
        <begin position="27"/>
        <end position="87"/>
    </location>
</feature>
<dbReference type="EMBL" id="JBHSDR010000006">
    <property type="protein sequence ID" value="MFC4295802.1"/>
    <property type="molecule type" value="Genomic_DNA"/>
</dbReference>
<keyword evidence="2 4" id="KW-0238">DNA-binding</keyword>
<dbReference type="PANTHER" id="PTHR30055">
    <property type="entry name" value="HTH-TYPE TRANSCRIPTIONAL REGULATOR RUTR"/>
    <property type="match status" value="1"/>
</dbReference>
<dbReference type="SUPFAM" id="SSF46689">
    <property type="entry name" value="Homeodomain-like"/>
    <property type="match status" value="1"/>
</dbReference>
<gene>
    <name evidence="6" type="ORF">ACFO0A_12120</name>
</gene>